<dbReference type="HOGENOM" id="CLU_2061644_0_0_1"/>
<name>A0A067TQE7_GALM3</name>
<gene>
    <name evidence="1" type="ORF">GALMADRAFT_716748</name>
</gene>
<dbReference type="EMBL" id="KL142368">
    <property type="protein sequence ID" value="KDR84527.1"/>
    <property type="molecule type" value="Genomic_DNA"/>
</dbReference>
<protein>
    <submittedName>
        <fullName evidence="1">Uncharacterized protein</fullName>
    </submittedName>
</protein>
<proteinExistence type="predicted"/>
<sequence length="119" mass="13817">MTHPCGTACCLDLKTGVLLCYNNPKLRQFQLSSQRHPERHHVTFSSSDSHRRLSSIVAIKSLGNFRSWWLTNVVHFLPTPFLPPKPVWMRLRYLLASPQLLIIVAQRCYFSHKTETYGH</sequence>
<evidence type="ECO:0000313" key="1">
    <source>
        <dbReference type="EMBL" id="KDR84527.1"/>
    </source>
</evidence>
<evidence type="ECO:0000313" key="2">
    <source>
        <dbReference type="Proteomes" id="UP000027222"/>
    </source>
</evidence>
<keyword evidence="2" id="KW-1185">Reference proteome</keyword>
<reference evidence="2" key="1">
    <citation type="journal article" date="2014" name="Proc. Natl. Acad. Sci. U.S.A.">
        <title>Extensive sampling of basidiomycete genomes demonstrates inadequacy of the white-rot/brown-rot paradigm for wood decay fungi.</title>
        <authorList>
            <person name="Riley R."/>
            <person name="Salamov A.A."/>
            <person name="Brown D.W."/>
            <person name="Nagy L.G."/>
            <person name="Floudas D."/>
            <person name="Held B.W."/>
            <person name="Levasseur A."/>
            <person name="Lombard V."/>
            <person name="Morin E."/>
            <person name="Otillar R."/>
            <person name="Lindquist E.A."/>
            <person name="Sun H."/>
            <person name="LaButti K.M."/>
            <person name="Schmutz J."/>
            <person name="Jabbour D."/>
            <person name="Luo H."/>
            <person name="Baker S.E."/>
            <person name="Pisabarro A.G."/>
            <person name="Walton J.D."/>
            <person name="Blanchette R.A."/>
            <person name="Henrissat B."/>
            <person name="Martin F."/>
            <person name="Cullen D."/>
            <person name="Hibbett D.S."/>
            <person name="Grigoriev I.V."/>
        </authorList>
    </citation>
    <scope>NUCLEOTIDE SEQUENCE [LARGE SCALE GENOMIC DNA]</scope>
    <source>
        <strain evidence="2">CBS 339.88</strain>
    </source>
</reference>
<organism evidence="1 2">
    <name type="scientific">Galerina marginata (strain CBS 339.88)</name>
    <dbReference type="NCBI Taxonomy" id="685588"/>
    <lineage>
        <taxon>Eukaryota</taxon>
        <taxon>Fungi</taxon>
        <taxon>Dikarya</taxon>
        <taxon>Basidiomycota</taxon>
        <taxon>Agaricomycotina</taxon>
        <taxon>Agaricomycetes</taxon>
        <taxon>Agaricomycetidae</taxon>
        <taxon>Agaricales</taxon>
        <taxon>Agaricineae</taxon>
        <taxon>Strophariaceae</taxon>
        <taxon>Galerina</taxon>
    </lineage>
</organism>
<accession>A0A067TQE7</accession>
<dbReference type="Proteomes" id="UP000027222">
    <property type="component" value="Unassembled WGS sequence"/>
</dbReference>
<dbReference type="AlphaFoldDB" id="A0A067TQE7"/>